<dbReference type="AlphaFoldDB" id="M7B2D0"/>
<feature type="region of interest" description="Disordered" evidence="1">
    <location>
        <begin position="59"/>
        <end position="79"/>
    </location>
</feature>
<feature type="region of interest" description="Disordered" evidence="1">
    <location>
        <begin position="1"/>
        <end position="26"/>
    </location>
</feature>
<reference evidence="3" key="1">
    <citation type="journal article" date="2013" name="Nat. Genet.">
        <title>The draft genomes of soft-shell turtle and green sea turtle yield insights into the development and evolution of the turtle-specific body plan.</title>
        <authorList>
            <person name="Wang Z."/>
            <person name="Pascual-Anaya J."/>
            <person name="Zadissa A."/>
            <person name="Li W."/>
            <person name="Niimura Y."/>
            <person name="Huang Z."/>
            <person name="Li C."/>
            <person name="White S."/>
            <person name="Xiong Z."/>
            <person name="Fang D."/>
            <person name="Wang B."/>
            <person name="Ming Y."/>
            <person name="Chen Y."/>
            <person name="Zheng Y."/>
            <person name="Kuraku S."/>
            <person name="Pignatelli M."/>
            <person name="Herrero J."/>
            <person name="Beal K."/>
            <person name="Nozawa M."/>
            <person name="Li Q."/>
            <person name="Wang J."/>
            <person name="Zhang H."/>
            <person name="Yu L."/>
            <person name="Shigenobu S."/>
            <person name="Wang J."/>
            <person name="Liu J."/>
            <person name="Flicek P."/>
            <person name="Searle S."/>
            <person name="Wang J."/>
            <person name="Kuratani S."/>
            <person name="Yin Y."/>
            <person name="Aken B."/>
            <person name="Zhang G."/>
            <person name="Irie N."/>
        </authorList>
    </citation>
    <scope>NUCLEOTIDE SEQUENCE [LARGE SCALE GENOMIC DNA]</scope>
</reference>
<dbReference type="Proteomes" id="UP000031443">
    <property type="component" value="Unassembled WGS sequence"/>
</dbReference>
<evidence type="ECO:0000256" key="1">
    <source>
        <dbReference type="SAM" id="MobiDB-lite"/>
    </source>
</evidence>
<sequence length="143" mass="15563">MPTSRVNSPDLAQEHGTPCKPSPLSCAPSNQDFPENGCGLIKRYLPPYVVLCTGAEQRALNEKPHEKPPYQPPHESRYRLAPCSQPQTRAHPVPALLGGQQSDRGYGFVLHKERLSGDVGAQLLRGSSIVSGTETTVLRFPPP</sequence>
<organism evidence="2 3">
    <name type="scientific">Chelonia mydas</name>
    <name type="common">Green sea-turtle</name>
    <name type="synonym">Chelonia agassizi</name>
    <dbReference type="NCBI Taxonomy" id="8469"/>
    <lineage>
        <taxon>Eukaryota</taxon>
        <taxon>Metazoa</taxon>
        <taxon>Chordata</taxon>
        <taxon>Craniata</taxon>
        <taxon>Vertebrata</taxon>
        <taxon>Euteleostomi</taxon>
        <taxon>Archelosauria</taxon>
        <taxon>Testudinata</taxon>
        <taxon>Testudines</taxon>
        <taxon>Cryptodira</taxon>
        <taxon>Durocryptodira</taxon>
        <taxon>Americhelydia</taxon>
        <taxon>Chelonioidea</taxon>
        <taxon>Cheloniidae</taxon>
        <taxon>Chelonia</taxon>
    </lineage>
</organism>
<proteinExistence type="predicted"/>
<dbReference type="EMBL" id="KB546351">
    <property type="protein sequence ID" value="EMP31219.1"/>
    <property type="molecule type" value="Genomic_DNA"/>
</dbReference>
<name>M7B2D0_CHEMY</name>
<keyword evidence="3" id="KW-1185">Reference proteome</keyword>
<gene>
    <name evidence="2" type="ORF">UY3_11641</name>
</gene>
<accession>M7B2D0</accession>
<evidence type="ECO:0000313" key="2">
    <source>
        <dbReference type="EMBL" id="EMP31219.1"/>
    </source>
</evidence>
<evidence type="ECO:0000313" key="3">
    <source>
        <dbReference type="Proteomes" id="UP000031443"/>
    </source>
</evidence>
<protein>
    <submittedName>
        <fullName evidence="2">Uncharacterized protein</fullName>
    </submittedName>
</protein>
<feature type="compositionally biased region" description="Basic and acidic residues" evidence="1">
    <location>
        <begin position="59"/>
        <end position="78"/>
    </location>
</feature>